<sequence>MIANAPNRTLLRDIIGAKNAAELFAHSNVESICQKKHAQGAHATLALGRVHLLRSQEPDSRDSNKKAGKRAAANKSSTMQAPAEKMSAGQMPTGQPPQSYAMPAGNPAGNPSQGLLSAGQPLVNPHRDLDVNILFSVASQPDRQKKEDFDILGPHGCDH</sequence>
<protein>
    <submittedName>
        <fullName evidence="2">Uncharacterized protein</fullName>
    </submittedName>
</protein>
<keyword evidence="3" id="KW-1185">Reference proteome</keyword>
<dbReference type="AlphaFoldDB" id="A0A395MMK6"/>
<evidence type="ECO:0000256" key="1">
    <source>
        <dbReference type="SAM" id="MobiDB-lite"/>
    </source>
</evidence>
<reference evidence="2 3" key="1">
    <citation type="journal article" date="2018" name="PLoS Pathog.">
        <title>Evolution of structural diversity of trichothecenes, a family of toxins produced by plant pathogenic and entomopathogenic fungi.</title>
        <authorList>
            <person name="Proctor R.H."/>
            <person name="McCormick S.P."/>
            <person name="Kim H.S."/>
            <person name="Cardoza R.E."/>
            <person name="Stanley A.M."/>
            <person name="Lindo L."/>
            <person name="Kelly A."/>
            <person name="Brown D.W."/>
            <person name="Lee T."/>
            <person name="Vaughan M.M."/>
            <person name="Alexander N.J."/>
            <person name="Busman M."/>
            <person name="Gutierrez S."/>
        </authorList>
    </citation>
    <scope>NUCLEOTIDE SEQUENCE [LARGE SCALE GENOMIC DNA]</scope>
    <source>
        <strain evidence="2 3">NRRL 13405</strain>
    </source>
</reference>
<feature type="region of interest" description="Disordered" evidence="1">
    <location>
        <begin position="54"/>
        <end position="123"/>
    </location>
</feature>
<comment type="caution">
    <text evidence="2">The sequence shown here is derived from an EMBL/GenBank/DDBJ whole genome shotgun (WGS) entry which is preliminary data.</text>
</comment>
<evidence type="ECO:0000313" key="2">
    <source>
        <dbReference type="EMBL" id="RFN49164.1"/>
    </source>
</evidence>
<dbReference type="Proteomes" id="UP000265631">
    <property type="component" value="Unassembled WGS sequence"/>
</dbReference>
<organism evidence="2 3">
    <name type="scientific">Fusarium flagelliforme</name>
    <dbReference type="NCBI Taxonomy" id="2675880"/>
    <lineage>
        <taxon>Eukaryota</taxon>
        <taxon>Fungi</taxon>
        <taxon>Dikarya</taxon>
        <taxon>Ascomycota</taxon>
        <taxon>Pezizomycotina</taxon>
        <taxon>Sordariomycetes</taxon>
        <taxon>Hypocreomycetidae</taxon>
        <taxon>Hypocreales</taxon>
        <taxon>Nectriaceae</taxon>
        <taxon>Fusarium</taxon>
        <taxon>Fusarium incarnatum-equiseti species complex</taxon>
    </lineage>
</organism>
<feature type="compositionally biased region" description="Basic and acidic residues" evidence="1">
    <location>
        <begin position="54"/>
        <end position="65"/>
    </location>
</feature>
<accession>A0A395MMK6</accession>
<name>A0A395MMK6_9HYPO</name>
<evidence type="ECO:0000313" key="3">
    <source>
        <dbReference type="Proteomes" id="UP000265631"/>
    </source>
</evidence>
<proteinExistence type="predicted"/>
<dbReference type="EMBL" id="PXXK01000185">
    <property type="protein sequence ID" value="RFN49164.1"/>
    <property type="molecule type" value="Genomic_DNA"/>
</dbReference>
<gene>
    <name evidence="2" type="ORF">FIE12Z_6597</name>
</gene>